<name>A0A1D1VV17_RAMVA</name>
<organism evidence="1 2">
    <name type="scientific">Ramazzottius varieornatus</name>
    <name type="common">Water bear</name>
    <name type="synonym">Tardigrade</name>
    <dbReference type="NCBI Taxonomy" id="947166"/>
    <lineage>
        <taxon>Eukaryota</taxon>
        <taxon>Metazoa</taxon>
        <taxon>Ecdysozoa</taxon>
        <taxon>Tardigrada</taxon>
        <taxon>Eutardigrada</taxon>
        <taxon>Parachela</taxon>
        <taxon>Hypsibioidea</taxon>
        <taxon>Ramazzottiidae</taxon>
        <taxon>Ramazzottius</taxon>
    </lineage>
</organism>
<evidence type="ECO:0000313" key="2">
    <source>
        <dbReference type="Proteomes" id="UP000186922"/>
    </source>
</evidence>
<sequence>MTVTVDEICLDHCLTQSHNPYLEQSNFDEALNGFGQPHYNMPTVFEPEVPL</sequence>
<comment type="caution">
    <text evidence="1">The sequence shown here is derived from an EMBL/GenBank/DDBJ whole genome shotgun (WGS) entry which is preliminary data.</text>
</comment>
<accession>A0A1D1VV17</accession>
<keyword evidence="2" id="KW-1185">Reference proteome</keyword>
<gene>
    <name evidence="1" type="primary">RvY_14416-1</name>
    <name evidence="1" type="synonym">RvY_14416.1</name>
    <name evidence="1" type="ORF">RvY_14416</name>
</gene>
<dbReference type="AlphaFoldDB" id="A0A1D1VV17"/>
<evidence type="ECO:0000313" key="1">
    <source>
        <dbReference type="EMBL" id="GAV04083.1"/>
    </source>
</evidence>
<dbReference type="Proteomes" id="UP000186922">
    <property type="component" value="Unassembled WGS sequence"/>
</dbReference>
<proteinExistence type="predicted"/>
<protein>
    <submittedName>
        <fullName evidence="1">Uncharacterized protein</fullName>
    </submittedName>
</protein>
<dbReference type="EMBL" id="BDGG01000010">
    <property type="protein sequence ID" value="GAV04083.1"/>
    <property type="molecule type" value="Genomic_DNA"/>
</dbReference>
<reference evidence="1 2" key="1">
    <citation type="journal article" date="2016" name="Nat. Commun.">
        <title>Extremotolerant tardigrade genome and improved radiotolerance of human cultured cells by tardigrade-unique protein.</title>
        <authorList>
            <person name="Hashimoto T."/>
            <person name="Horikawa D.D."/>
            <person name="Saito Y."/>
            <person name="Kuwahara H."/>
            <person name="Kozuka-Hata H."/>
            <person name="Shin-I T."/>
            <person name="Minakuchi Y."/>
            <person name="Ohishi K."/>
            <person name="Motoyama A."/>
            <person name="Aizu T."/>
            <person name="Enomoto A."/>
            <person name="Kondo K."/>
            <person name="Tanaka S."/>
            <person name="Hara Y."/>
            <person name="Koshikawa S."/>
            <person name="Sagara H."/>
            <person name="Miura T."/>
            <person name="Yokobori S."/>
            <person name="Miyagawa K."/>
            <person name="Suzuki Y."/>
            <person name="Kubo T."/>
            <person name="Oyama M."/>
            <person name="Kohara Y."/>
            <person name="Fujiyama A."/>
            <person name="Arakawa K."/>
            <person name="Katayama T."/>
            <person name="Toyoda A."/>
            <person name="Kunieda T."/>
        </authorList>
    </citation>
    <scope>NUCLEOTIDE SEQUENCE [LARGE SCALE GENOMIC DNA]</scope>
    <source>
        <strain evidence="1 2">YOKOZUNA-1</strain>
    </source>
</reference>